<feature type="compositionally biased region" description="Basic and acidic residues" evidence="2">
    <location>
        <begin position="181"/>
        <end position="190"/>
    </location>
</feature>
<dbReference type="SUPFAM" id="SSF52025">
    <property type="entry name" value="PA domain"/>
    <property type="match status" value="1"/>
</dbReference>
<comment type="similarity">
    <text evidence="1">Belongs to the peptidase M28 family. M28B subfamily.</text>
</comment>
<dbReference type="Gene3D" id="1.20.930.40">
    <property type="entry name" value="Transferrin receptor-like, dimerisation domain"/>
    <property type="match status" value="1"/>
</dbReference>
<feature type="domain" description="PA" evidence="4">
    <location>
        <begin position="229"/>
        <end position="306"/>
    </location>
</feature>
<name>G0SF10_CHATD</name>
<dbReference type="EMBL" id="GL988046">
    <property type="protein sequence ID" value="EGS18026.1"/>
    <property type="molecule type" value="Genomic_DNA"/>
</dbReference>
<dbReference type="InterPro" id="IPR036757">
    <property type="entry name" value="TFR-like_dimer_dom_sf"/>
</dbReference>
<dbReference type="InterPro" id="IPR007484">
    <property type="entry name" value="Peptidase_M28"/>
</dbReference>
<keyword evidence="3" id="KW-0812">Transmembrane</keyword>
<evidence type="ECO:0000256" key="1">
    <source>
        <dbReference type="ARBA" id="ARBA00005634"/>
    </source>
</evidence>
<keyword evidence="3" id="KW-0472">Membrane</keyword>
<proteinExistence type="inferred from homology"/>
<dbReference type="RefSeq" id="XP_006696357.1">
    <property type="nucleotide sequence ID" value="XM_006696294.1"/>
</dbReference>
<dbReference type="Pfam" id="PF04253">
    <property type="entry name" value="TFR_dimer"/>
    <property type="match status" value="1"/>
</dbReference>
<evidence type="ECO:0000256" key="2">
    <source>
        <dbReference type="SAM" id="MobiDB-lite"/>
    </source>
</evidence>
<reference evidence="7 8" key="1">
    <citation type="journal article" date="2011" name="Cell">
        <title>Insight into structure and assembly of the nuclear pore complex by utilizing the genome of a eukaryotic thermophile.</title>
        <authorList>
            <person name="Amlacher S."/>
            <person name="Sarges P."/>
            <person name="Flemming D."/>
            <person name="van Noort V."/>
            <person name="Kunze R."/>
            <person name="Devos D.P."/>
            <person name="Arumugam M."/>
            <person name="Bork P."/>
            <person name="Hurt E."/>
        </authorList>
    </citation>
    <scope>NUCLEOTIDE SEQUENCE [LARGE SCALE GENOMIC DNA]</scope>
    <source>
        <strain evidence="8">DSM 1495 / CBS 144.50 / IMI 039719</strain>
    </source>
</reference>
<dbReference type="OMA" id="LWNVIGT"/>
<dbReference type="Pfam" id="PF04389">
    <property type="entry name" value="Peptidase_M28"/>
    <property type="match status" value="1"/>
</dbReference>
<evidence type="ECO:0000259" key="4">
    <source>
        <dbReference type="Pfam" id="PF02225"/>
    </source>
</evidence>
<dbReference type="AlphaFoldDB" id="G0SF10"/>
<gene>
    <name evidence="7" type="ORF">CTHT_0060400</name>
</gene>
<feature type="domain" description="Peptidase M28" evidence="6">
    <location>
        <begin position="423"/>
        <end position="608"/>
    </location>
</feature>
<evidence type="ECO:0000313" key="8">
    <source>
        <dbReference type="Proteomes" id="UP000008066"/>
    </source>
</evidence>
<accession>G0SF10</accession>
<feature type="region of interest" description="Disordered" evidence="2">
    <location>
        <begin position="292"/>
        <end position="315"/>
    </location>
</feature>
<evidence type="ECO:0000259" key="6">
    <source>
        <dbReference type="Pfam" id="PF04389"/>
    </source>
</evidence>
<dbReference type="Gene3D" id="3.40.630.10">
    <property type="entry name" value="Zn peptidases"/>
    <property type="match status" value="1"/>
</dbReference>
<dbReference type="FunFam" id="3.50.30.30:FF:000008">
    <property type="entry name" value="Glutamate carboxypeptidase 2"/>
    <property type="match status" value="1"/>
</dbReference>
<dbReference type="eggNOG" id="KOG2195">
    <property type="taxonomic scope" value="Eukaryota"/>
</dbReference>
<evidence type="ECO:0000259" key="5">
    <source>
        <dbReference type="Pfam" id="PF04253"/>
    </source>
</evidence>
<dbReference type="InterPro" id="IPR003137">
    <property type="entry name" value="PA_domain"/>
</dbReference>
<dbReference type="FunFam" id="3.40.630.10:FF:000101">
    <property type="entry name" value="N-acetylated alpha-linked acidic dipeptidase like 1"/>
    <property type="match status" value="1"/>
</dbReference>
<dbReference type="KEGG" id="cthr:CTHT_0060400"/>
<dbReference type="Gene3D" id="3.50.30.30">
    <property type="match status" value="1"/>
</dbReference>
<protein>
    <submittedName>
        <fullName evidence="7">Exopeptidase-like protein</fullName>
    </submittedName>
</protein>
<dbReference type="HOGENOM" id="CLU_005688_2_0_1"/>
<dbReference type="InterPro" id="IPR007365">
    <property type="entry name" value="TFR-like_dimer_dom"/>
</dbReference>
<dbReference type="GeneID" id="18260078"/>
<feature type="region of interest" description="Disordered" evidence="2">
    <location>
        <begin position="169"/>
        <end position="190"/>
    </location>
</feature>
<dbReference type="SUPFAM" id="SSF47672">
    <property type="entry name" value="Transferrin receptor-like dimerisation domain"/>
    <property type="match status" value="1"/>
</dbReference>
<sequence>MPTKNKISPEEEHTPLLPSVPVATRPPRLTPSNAIIRRFCTTALASILTWFFLAFLIDLIIFHDHSDLFPYPPHDKQPPPCPWPSTGCGSRRGLGLKELEKILIETPSGTKAEEWSRYYTSGVHVAGRNYSQAEWTGQKWEEWGVVSEIIPYEVYLNYPVEHRLALLNRKDDHDDDDDGEKEQAKKGEEGSWKVAYEASLEEDILTSDPTTNLSSRVPTFHGYSASGNVTAPVVYVNYGSYQDFEDLQRANISLEGKIAIARYGGIFRGLKVKRAQELGMVGVLLYSDPGDDGNMTEVNGHEAYPEGPARQPSSVQRGSVQFLSFAAGDPTTPGYPSKPGVPRQPVHTAIPSIPSIPISYQDALPILKALNGHGPKADTFNKYWTRNLGLKHKGVEYNVGPTPDDVVVNLYNKQEYVTTPIWNVIGIVNGTLLDEIIVVGNHRDAWVAGGAGDPNSGSAVLNEVVRAFGEALKAGWKPLRTIVFASWDGEEYGLVGSTEWVEEYLPWLTHASVAYINIDTAVTGTHLKPSAAPLLFSLLHNVTHLIPSPAHDGNQTINSIWDKKIRTMGSGSDFVAFQDHAGIPSLHIGFDPAENDPVYHYHSNYDSFHWMKTFGDPEWKYHRAMAQLVGVVTGHLASKGVIPFKAEDYASALKDYVKKVEVRLEEVLSPSNVTLLSETDLLDNEIYFPLRASLSPSPNSSFENDPSIQKLKHSLRSLRHSLAHFTHTAESLDHQAAHLSSLLEYPPPWWNFPARLRFHHTLKSLHKINRKYKLLERSFLYRPGLDGRRWFKHVVFAPGLWTGYAGEVFPSLMESIQRGDWENARRWVGIVEGRVKKATKRLRK</sequence>
<dbReference type="PANTHER" id="PTHR10404">
    <property type="entry name" value="N-ACETYLATED-ALPHA-LINKED ACIDIC DIPEPTIDASE"/>
    <property type="match status" value="1"/>
</dbReference>
<dbReference type="OrthoDB" id="5841748at2759"/>
<dbReference type="CDD" id="cd08022">
    <property type="entry name" value="M28_PSMA_like"/>
    <property type="match status" value="1"/>
</dbReference>
<dbReference type="PANTHER" id="PTHR10404:SF46">
    <property type="entry name" value="VACUOLAR PROTEIN SORTING-ASSOCIATED PROTEIN 70"/>
    <property type="match status" value="1"/>
</dbReference>
<keyword evidence="8" id="KW-1185">Reference proteome</keyword>
<dbReference type="InterPro" id="IPR046450">
    <property type="entry name" value="PA_dom_sf"/>
</dbReference>
<feature type="domain" description="Transferrin receptor-like dimerisation" evidence="5">
    <location>
        <begin position="714"/>
        <end position="842"/>
    </location>
</feature>
<organism evidence="8">
    <name type="scientific">Chaetomium thermophilum (strain DSM 1495 / CBS 144.50 / IMI 039719)</name>
    <name type="common">Thermochaetoides thermophila</name>
    <dbReference type="NCBI Taxonomy" id="759272"/>
    <lineage>
        <taxon>Eukaryota</taxon>
        <taxon>Fungi</taxon>
        <taxon>Dikarya</taxon>
        <taxon>Ascomycota</taxon>
        <taxon>Pezizomycotina</taxon>
        <taxon>Sordariomycetes</taxon>
        <taxon>Sordariomycetidae</taxon>
        <taxon>Sordariales</taxon>
        <taxon>Chaetomiaceae</taxon>
        <taxon>Thermochaetoides</taxon>
    </lineage>
</organism>
<dbReference type="Pfam" id="PF02225">
    <property type="entry name" value="PA"/>
    <property type="match status" value="1"/>
</dbReference>
<feature type="transmembrane region" description="Helical" evidence="3">
    <location>
        <begin position="39"/>
        <end position="62"/>
    </location>
</feature>
<dbReference type="SUPFAM" id="SSF53187">
    <property type="entry name" value="Zn-dependent exopeptidases"/>
    <property type="match status" value="1"/>
</dbReference>
<evidence type="ECO:0000256" key="3">
    <source>
        <dbReference type="SAM" id="Phobius"/>
    </source>
</evidence>
<dbReference type="CDD" id="cd02121">
    <property type="entry name" value="PA_GCPII_like"/>
    <property type="match status" value="1"/>
</dbReference>
<dbReference type="Proteomes" id="UP000008066">
    <property type="component" value="Unassembled WGS sequence"/>
</dbReference>
<dbReference type="GO" id="GO:0004180">
    <property type="term" value="F:carboxypeptidase activity"/>
    <property type="evidence" value="ECO:0007669"/>
    <property type="project" value="TreeGrafter"/>
</dbReference>
<evidence type="ECO:0000313" key="7">
    <source>
        <dbReference type="EMBL" id="EGS18026.1"/>
    </source>
</evidence>
<dbReference type="InterPro" id="IPR039373">
    <property type="entry name" value="Peptidase_M28B"/>
</dbReference>
<keyword evidence="3" id="KW-1133">Transmembrane helix</keyword>
<feature type="region of interest" description="Disordered" evidence="2">
    <location>
        <begin position="1"/>
        <end position="24"/>
    </location>
</feature>